<dbReference type="GO" id="GO:0003700">
    <property type="term" value="F:DNA-binding transcription factor activity"/>
    <property type="evidence" value="ECO:0007669"/>
    <property type="project" value="UniProtKB-UniRule"/>
</dbReference>
<proteinExistence type="inferred from homology"/>
<evidence type="ECO:0000256" key="6">
    <source>
        <dbReference type="ARBA" id="ARBA00023163"/>
    </source>
</evidence>
<dbReference type="PATRIC" id="fig|29343.3.peg.1392"/>
<dbReference type="InterPro" id="IPR003444">
    <property type="entry name" value="MraZ"/>
</dbReference>
<dbReference type="Gene3D" id="3.40.1550.20">
    <property type="entry name" value="Transcriptional regulator MraZ domain"/>
    <property type="match status" value="1"/>
</dbReference>
<sequence length="139" mass="15910">MLIGEYQHIVDAKGRVFIPARFREELGLRFIVSKGLDNCLFVYSIKEWALLEEKIRSLPLSKARNLQRFFFAGAAEVEADKQGRVLIPQSLRDYASLTKEVTIIGASNRVEIWDKQKWEDMCEGITPQSIAEAMDELGF</sequence>
<protein>
    <recommendedName>
        <fullName evidence="1 7">Transcriptional regulator MraZ</fullName>
    </recommendedName>
</protein>
<dbReference type="InterPro" id="IPR035642">
    <property type="entry name" value="MraZ_N"/>
</dbReference>
<dbReference type="InterPro" id="IPR035644">
    <property type="entry name" value="MraZ_C"/>
</dbReference>
<evidence type="ECO:0000256" key="5">
    <source>
        <dbReference type="ARBA" id="ARBA00023125"/>
    </source>
</evidence>
<dbReference type="PANTHER" id="PTHR34701">
    <property type="entry name" value="TRANSCRIPTIONAL REGULATOR MRAZ"/>
    <property type="match status" value="1"/>
</dbReference>
<comment type="subunit">
    <text evidence="7">Forms oligomers.</text>
</comment>
<keyword evidence="10" id="KW-1185">Reference proteome</keyword>
<accession>A0A078KL57</accession>
<dbReference type="EMBL" id="LM995447">
    <property type="protein sequence ID" value="CDZ24436.1"/>
    <property type="molecule type" value="Genomic_DNA"/>
</dbReference>
<dbReference type="STRING" id="29343.CCDG5_1322"/>
<dbReference type="InterPro" id="IPR007159">
    <property type="entry name" value="SpoVT-AbrB_dom"/>
</dbReference>
<feature type="domain" description="SpoVT-AbrB" evidence="8">
    <location>
        <begin position="5"/>
        <end position="47"/>
    </location>
</feature>
<keyword evidence="4 7" id="KW-0805">Transcription regulation</keyword>
<dbReference type="FunFam" id="3.40.1550.20:FF:000002">
    <property type="entry name" value="Transcriptional regulator MraZ"/>
    <property type="match status" value="1"/>
</dbReference>
<dbReference type="GO" id="GO:0005737">
    <property type="term" value="C:cytoplasm"/>
    <property type="evidence" value="ECO:0007669"/>
    <property type="project" value="UniProtKB-UniRule"/>
</dbReference>
<dbReference type="HOGENOM" id="CLU_107907_0_5_9"/>
<dbReference type="InterPro" id="IPR038619">
    <property type="entry name" value="MraZ_sf"/>
</dbReference>
<name>A0A078KL57_9FIRM</name>
<keyword evidence="5 7" id="KW-0238">DNA-binding</keyword>
<evidence type="ECO:0000256" key="4">
    <source>
        <dbReference type="ARBA" id="ARBA00023015"/>
    </source>
</evidence>
<evidence type="ECO:0000313" key="9">
    <source>
        <dbReference type="EMBL" id="CDZ24436.1"/>
    </source>
</evidence>
<evidence type="ECO:0000256" key="7">
    <source>
        <dbReference type="HAMAP-Rule" id="MF_01008"/>
    </source>
</evidence>
<evidence type="ECO:0000256" key="2">
    <source>
        <dbReference type="ARBA" id="ARBA00022490"/>
    </source>
</evidence>
<keyword evidence="3" id="KW-0677">Repeat</keyword>
<evidence type="ECO:0000313" key="10">
    <source>
        <dbReference type="Proteomes" id="UP000032431"/>
    </source>
</evidence>
<comment type="similarity">
    <text evidence="7">Belongs to the MraZ family.</text>
</comment>
<evidence type="ECO:0000259" key="8">
    <source>
        <dbReference type="PROSITE" id="PS51740"/>
    </source>
</evidence>
<evidence type="ECO:0000256" key="1">
    <source>
        <dbReference type="ARBA" id="ARBA00013860"/>
    </source>
</evidence>
<evidence type="ECO:0000256" key="3">
    <source>
        <dbReference type="ARBA" id="ARBA00022737"/>
    </source>
</evidence>
<organism evidence="9 10">
    <name type="scientific">[Clostridium] cellulosi</name>
    <dbReference type="NCBI Taxonomy" id="29343"/>
    <lineage>
        <taxon>Bacteria</taxon>
        <taxon>Bacillati</taxon>
        <taxon>Bacillota</taxon>
        <taxon>Clostridia</taxon>
        <taxon>Eubacteriales</taxon>
        <taxon>Oscillospiraceae</taxon>
        <taxon>Oscillospiraceae incertae sedis</taxon>
    </lineage>
</organism>
<dbReference type="PROSITE" id="PS51740">
    <property type="entry name" value="SPOVT_ABRB"/>
    <property type="match status" value="2"/>
</dbReference>
<dbReference type="HAMAP" id="MF_01008">
    <property type="entry name" value="MraZ"/>
    <property type="match status" value="1"/>
</dbReference>
<dbReference type="Proteomes" id="UP000032431">
    <property type="component" value="Chromosome I"/>
</dbReference>
<dbReference type="AlphaFoldDB" id="A0A078KL57"/>
<dbReference type="InterPro" id="IPR037914">
    <property type="entry name" value="SpoVT-AbrB_sf"/>
</dbReference>
<comment type="subcellular location">
    <subcellularLocation>
        <location evidence="7">Cytoplasm</location>
        <location evidence="7">Nucleoid</location>
    </subcellularLocation>
</comment>
<keyword evidence="6 7" id="KW-0804">Transcription</keyword>
<dbReference type="Pfam" id="PF02381">
    <property type="entry name" value="MraZ"/>
    <property type="match status" value="2"/>
</dbReference>
<feature type="domain" description="SpoVT-AbrB" evidence="8">
    <location>
        <begin position="74"/>
        <end position="117"/>
    </location>
</feature>
<dbReference type="GO" id="GO:2000143">
    <property type="term" value="P:negative regulation of DNA-templated transcription initiation"/>
    <property type="evidence" value="ECO:0007669"/>
    <property type="project" value="TreeGrafter"/>
</dbReference>
<dbReference type="PANTHER" id="PTHR34701:SF1">
    <property type="entry name" value="TRANSCRIPTIONAL REGULATOR MRAZ"/>
    <property type="match status" value="1"/>
</dbReference>
<dbReference type="SUPFAM" id="SSF89447">
    <property type="entry name" value="AbrB/MazE/MraZ-like"/>
    <property type="match status" value="1"/>
</dbReference>
<dbReference type="GO" id="GO:0000976">
    <property type="term" value="F:transcription cis-regulatory region binding"/>
    <property type="evidence" value="ECO:0007669"/>
    <property type="project" value="TreeGrafter"/>
</dbReference>
<dbReference type="OrthoDB" id="9807753at2"/>
<keyword evidence="2 7" id="KW-0963">Cytoplasm</keyword>
<dbReference type="CDD" id="cd16320">
    <property type="entry name" value="MraZ_N"/>
    <property type="match status" value="1"/>
</dbReference>
<dbReference type="GO" id="GO:0009295">
    <property type="term" value="C:nucleoid"/>
    <property type="evidence" value="ECO:0007669"/>
    <property type="project" value="UniProtKB-SubCell"/>
</dbReference>
<dbReference type="NCBIfam" id="TIGR00242">
    <property type="entry name" value="division/cell wall cluster transcriptional repressor MraZ"/>
    <property type="match status" value="1"/>
</dbReference>
<gene>
    <name evidence="7" type="primary">mraZ</name>
    <name evidence="9" type="ORF">CCDG5_1322</name>
</gene>
<dbReference type="KEGG" id="ccel:CCDG5_1322"/>
<reference evidence="10" key="1">
    <citation type="submission" date="2014-07" db="EMBL/GenBank/DDBJ databases">
        <authorList>
            <person name="Wibberg D."/>
        </authorList>
    </citation>
    <scope>NUCLEOTIDE SEQUENCE [LARGE SCALE GENOMIC DNA]</scope>
    <source>
        <strain evidence="10">DG5</strain>
    </source>
</reference>
<dbReference type="CDD" id="cd16321">
    <property type="entry name" value="MraZ_C"/>
    <property type="match status" value="1"/>
</dbReference>
<dbReference type="InterPro" id="IPR020603">
    <property type="entry name" value="MraZ_dom"/>
</dbReference>